<keyword evidence="2" id="KW-1185">Reference proteome</keyword>
<evidence type="ECO:0000313" key="2">
    <source>
        <dbReference type="Proteomes" id="UP000076532"/>
    </source>
</evidence>
<evidence type="ECO:0000313" key="1">
    <source>
        <dbReference type="EMBL" id="KZP03738.1"/>
    </source>
</evidence>
<dbReference type="Proteomes" id="UP000076532">
    <property type="component" value="Unassembled WGS sequence"/>
</dbReference>
<organism evidence="1 2">
    <name type="scientific">Athelia psychrophila</name>
    <dbReference type="NCBI Taxonomy" id="1759441"/>
    <lineage>
        <taxon>Eukaryota</taxon>
        <taxon>Fungi</taxon>
        <taxon>Dikarya</taxon>
        <taxon>Basidiomycota</taxon>
        <taxon>Agaricomycotina</taxon>
        <taxon>Agaricomycetes</taxon>
        <taxon>Agaricomycetidae</taxon>
        <taxon>Atheliales</taxon>
        <taxon>Atheliaceae</taxon>
        <taxon>Athelia</taxon>
    </lineage>
</organism>
<proteinExistence type="predicted"/>
<dbReference type="EMBL" id="KV418010">
    <property type="protein sequence ID" value="KZP03738.1"/>
    <property type="molecule type" value="Genomic_DNA"/>
</dbReference>
<accession>A0A167U9Z2</accession>
<reference evidence="1 2" key="1">
    <citation type="journal article" date="2016" name="Mol. Biol. Evol.">
        <title>Comparative Genomics of Early-Diverging Mushroom-Forming Fungi Provides Insights into the Origins of Lignocellulose Decay Capabilities.</title>
        <authorList>
            <person name="Nagy L.G."/>
            <person name="Riley R."/>
            <person name="Tritt A."/>
            <person name="Adam C."/>
            <person name="Daum C."/>
            <person name="Floudas D."/>
            <person name="Sun H."/>
            <person name="Yadav J.S."/>
            <person name="Pangilinan J."/>
            <person name="Larsson K.H."/>
            <person name="Matsuura K."/>
            <person name="Barry K."/>
            <person name="Labutti K."/>
            <person name="Kuo R."/>
            <person name="Ohm R.A."/>
            <person name="Bhattacharya S.S."/>
            <person name="Shirouzu T."/>
            <person name="Yoshinaga Y."/>
            <person name="Martin F.M."/>
            <person name="Grigoriev I.V."/>
            <person name="Hibbett D.S."/>
        </authorList>
    </citation>
    <scope>NUCLEOTIDE SEQUENCE [LARGE SCALE GENOMIC DNA]</scope>
    <source>
        <strain evidence="1 2">CBS 109695</strain>
    </source>
</reference>
<feature type="non-terminal residue" evidence="1">
    <location>
        <position position="1"/>
    </location>
</feature>
<gene>
    <name evidence="1" type="ORF">FIBSPDRAFT_1014972</name>
</gene>
<name>A0A167U9Z2_9AGAM</name>
<protein>
    <submittedName>
        <fullName evidence="1">Uncharacterized protein</fullName>
    </submittedName>
</protein>
<sequence length="186" mass="20359">MGEKLEVGCAEVPARNNLIHRHPDQEIKDVERRTLGLGLISDVHAKATINHRTDIPGLVLQTSQASRFYMTRWSDSNLLTHPTSSLGSRTGCGVWVSSLKLALALNATTGLAELLLEALLGVVHERQHRLTCNGGCRLEPHFLVLQPEVSLEGIQKKTVMGHRKPKVVLVAACAFSTSELLQVAFI</sequence>
<dbReference type="AlphaFoldDB" id="A0A167U9Z2"/>